<evidence type="ECO:0000256" key="3">
    <source>
        <dbReference type="ARBA" id="ARBA00022787"/>
    </source>
</evidence>
<dbReference type="Gene3D" id="3.40.50.720">
    <property type="entry name" value="NAD(P)-binding Rossmann-like Domain"/>
    <property type="match status" value="1"/>
</dbReference>
<evidence type="ECO:0000256" key="1">
    <source>
        <dbReference type="ARBA" id="ARBA00004450"/>
    </source>
</evidence>
<accession>A0AAJ0DCU6</accession>
<evidence type="ECO:0000256" key="4">
    <source>
        <dbReference type="ARBA" id="ARBA00022946"/>
    </source>
</evidence>
<dbReference type="Pfam" id="PF08732">
    <property type="entry name" value="HIM1"/>
    <property type="match status" value="1"/>
</dbReference>
<evidence type="ECO:0000313" key="7">
    <source>
        <dbReference type="EMBL" id="KAK3047627.1"/>
    </source>
</evidence>
<dbReference type="PANTHER" id="PTHR14097:SF7">
    <property type="entry name" value="OXIDOREDUCTASE HTATIP2"/>
    <property type="match status" value="1"/>
</dbReference>
<evidence type="ECO:0000313" key="8">
    <source>
        <dbReference type="Proteomes" id="UP001271007"/>
    </source>
</evidence>
<organism evidence="7 8">
    <name type="scientific">Extremus antarcticus</name>
    <dbReference type="NCBI Taxonomy" id="702011"/>
    <lineage>
        <taxon>Eukaryota</taxon>
        <taxon>Fungi</taxon>
        <taxon>Dikarya</taxon>
        <taxon>Ascomycota</taxon>
        <taxon>Pezizomycotina</taxon>
        <taxon>Dothideomycetes</taxon>
        <taxon>Dothideomycetidae</taxon>
        <taxon>Mycosphaerellales</taxon>
        <taxon>Extremaceae</taxon>
        <taxon>Extremus</taxon>
    </lineage>
</organism>
<dbReference type="PANTHER" id="PTHR14097">
    <property type="entry name" value="OXIDOREDUCTASE HTATIP2"/>
    <property type="match status" value="1"/>
</dbReference>
<evidence type="ECO:0000256" key="5">
    <source>
        <dbReference type="ARBA" id="ARBA00023128"/>
    </source>
</evidence>
<keyword evidence="4" id="KW-0809">Transit peptide</keyword>
<keyword evidence="6" id="KW-0472">Membrane</keyword>
<keyword evidence="5" id="KW-0496">Mitochondrion</keyword>
<dbReference type="InterPro" id="IPR014843">
    <property type="entry name" value="Him1/Fmp52"/>
</dbReference>
<dbReference type="AlphaFoldDB" id="A0AAJ0DCU6"/>
<comment type="caution">
    <text evidence="7">The sequence shown here is derived from an EMBL/GenBank/DDBJ whole genome shotgun (WGS) entry which is preliminary data.</text>
</comment>
<dbReference type="EMBL" id="JAWDJX010000059">
    <property type="protein sequence ID" value="KAK3047627.1"/>
    <property type="molecule type" value="Genomic_DNA"/>
</dbReference>
<comment type="subcellular location">
    <subcellularLocation>
        <location evidence="1">Mitochondrion outer membrane</location>
        <topology evidence="1">Peripheral membrane protein</topology>
    </subcellularLocation>
</comment>
<dbReference type="SUPFAM" id="SSF51735">
    <property type="entry name" value="NAD(P)-binding Rossmann-fold domains"/>
    <property type="match status" value="1"/>
</dbReference>
<gene>
    <name evidence="7" type="primary">FMP52</name>
    <name evidence="7" type="ORF">LTR09_011011</name>
</gene>
<dbReference type="Proteomes" id="UP001271007">
    <property type="component" value="Unassembled WGS sequence"/>
</dbReference>
<name>A0AAJ0DCU6_9PEZI</name>
<protein>
    <submittedName>
        <fullName evidence="7">Protein fmp52, mitochondrial</fullName>
    </submittedName>
</protein>
<dbReference type="GO" id="GO:0005741">
    <property type="term" value="C:mitochondrial outer membrane"/>
    <property type="evidence" value="ECO:0007669"/>
    <property type="project" value="UniProtKB-SubCell"/>
</dbReference>
<dbReference type="GO" id="GO:0051170">
    <property type="term" value="P:import into nucleus"/>
    <property type="evidence" value="ECO:0007669"/>
    <property type="project" value="TreeGrafter"/>
</dbReference>
<keyword evidence="8" id="KW-1185">Reference proteome</keyword>
<reference evidence="7" key="1">
    <citation type="submission" date="2023-04" db="EMBL/GenBank/DDBJ databases">
        <title>Black Yeasts Isolated from many extreme environments.</title>
        <authorList>
            <person name="Coleine C."/>
            <person name="Stajich J.E."/>
            <person name="Selbmann L."/>
        </authorList>
    </citation>
    <scope>NUCLEOTIDE SEQUENCE</scope>
    <source>
        <strain evidence="7">CCFEE 5312</strain>
    </source>
</reference>
<comment type="similarity">
    <text evidence="2">Belongs to the FMP52 family.</text>
</comment>
<dbReference type="FunFam" id="3.40.50.720:FF:000366">
    <property type="entry name" value="Protein FMP52, mitochondrial"/>
    <property type="match status" value="1"/>
</dbReference>
<evidence type="ECO:0000256" key="2">
    <source>
        <dbReference type="ARBA" id="ARBA00006617"/>
    </source>
</evidence>
<keyword evidence="3" id="KW-1000">Mitochondrion outer membrane</keyword>
<sequence length="225" mass="24382">MATVCIVGSTGLTGSHIYTTLSCHPKFNTIYAYSRKDLPVSEKLKPLISQDTSSWPSQYPTGAELFIAALGTTRAAAGGFDNQRKIDYDLNLALARAAKEAGTKHYVLISSSGANSSSMLGYPKILQGELEDAVKAIGFDHVIVLRPGLIVGPRKDSRFAEAVLRKTAMTAGSWSGNRLKDFWAQDADVIAKAAGVDCVEGRETERFRVLGQADIVRLGRTEWKD</sequence>
<proteinExistence type="inferred from homology"/>
<dbReference type="InterPro" id="IPR036291">
    <property type="entry name" value="NAD(P)-bd_dom_sf"/>
</dbReference>
<evidence type="ECO:0000256" key="6">
    <source>
        <dbReference type="ARBA" id="ARBA00023136"/>
    </source>
</evidence>